<dbReference type="InterPro" id="IPR002793">
    <property type="entry name" value="Endonuclease_NucS"/>
</dbReference>
<evidence type="ECO:0000256" key="4">
    <source>
        <dbReference type="ARBA" id="ARBA00022801"/>
    </source>
</evidence>
<dbReference type="InterPro" id="IPR049173">
    <property type="entry name" value="NucS_N_sf"/>
</dbReference>
<dbReference type="GO" id="GO:0004519">
    <property type="term" value="F:endonuclease activity"/>
    <property type="evidence" value="ECO:0007669"/>
    <property type="project" value="UniProtKB-KW"/>
</dbReference>
<dbReference type="InterPro" id="IPR048302">
    <property type="entry name" value="NucS_N"/>
</dbReference>
<evidence type="ECO:0000256" key="3">
    <source>
        <dbReference type="ARBA" id="ARBA00022759"/>
    </source>
</evidence>
<dbReference type="InterPro" id="IPR048301">
    <property type="entry name" value="NucS_C"/>
</dbReference>
<dbReference type="Gene3D" id="3.40.1350.10">
    <property type="match status" value="1"/>
</dbReference>
<dbReference type="InterPro" id="IPR011856">
    <property type="entry name" value="tRNA_endonuc-like_dom_sf"/>
</dbReference>
<feature type="domain" description="Endonuclease NucS C-terminal" evidence="6">
    <location>
        <begin position="121"/>
        <end position="241"/>
    </location>
</feature>
<dbReference type="NCBIfam" id="NF003270">
    <property type="entry name" value="PRK04247.1"/>
    <property type="match status" value="1"/>
</dbReference>
<dbReference type="CDD" id="cd22341">
    <property type="entry name" value="NucS-like"/>
    <property type="match status" value="1"/>
</dbReference>
<evidence type="ECO:0000256" key="2">
    <source>
        <dbReference type="ARBA" id="ARBA00022722"/>
    </source>
</evidence>
<keyword evidence="5" id="KW-0238">DNA-binding</keyword>
<evidence type="ECO:0000256" key="5">
    <source>
        <dbReference type="ARBA" id="ARBA00023125"/>
    </source>
</evidence>
<dbReference type="Gene3D" id="2.70.180.20">
    <property type="match status" value="1"/>
</dbReference>
<dbReference type="PANTHER" id="PTHR38814:SF1">
    <property type="entry name" value="ENDONUCLEASE NUCS"/>
    <property type="match status" value="1"/>
</dbReference>
<dbReference type="Pfam" id="PF21003">
    <property type="entry name" value="NucS_N"/>
    <property type="match status" value="1"/>
</dbReference>
<feature type="domain" description="Endonuclease NucS N-terminal PH-like" evidence="7">
    <location>
        <begin position="18"/>
        <end position="110"/>
    </location>
</feature>
<dbReference type="GO" id="GO:0003677">
    <property type="term" value="F:DNA binding"/>
    <property type="evidence" value="ECO:0007669"/>
    <property type="project" value="UniProtKB-KW"/>
</dbReference>
<keyword evidence="3 8" id="KW-0255">Endonuclease</keyword>
<evidence type="ECO:0000259" key="6">
    <source>
        <dbReference type="Pfam" id="PF01939"/>
    </source>
</evidence>
<keyword evidence="4" id="KW-0378">Hydrolase</keyword>
<comment type="caution">
    <text evidence="8">The sequence shown here is derived from an EMBL/GenBank/DDBJ whole genome shotgun (WGS) entry which is preliminary data.</text>
</comment>
<evidence type="ECO:0000256" key="1">
    <source>
        <dbReference type="ARBA" id="ARBA00022490"/>
    </source>
</evidence>
<dbReference type="Pfam" id="PF01939">
    <property type="entry name" value="NucS_C"/>
    <property type="match status" value="1"/>
</dbReference>
<organism evidence="8 9">
    <name type="scientific">Candidatus Iainarchaeum sp</name>
    <dbReference type="NCBI Taxonomy" id="3101447"/>
    <lineage>
        <taxon>Archaea</taxon>
        <taxon>Candidatus Iainarchaeota</taxon>
        <taxon>Candidatus Iainarchaeia</taxon>
        <taxon>Candidatus Iainarchaeales</taxon>
        <taxon>Candidatus Iainarchaeaceae</taxon>
        <taxon>Candidatus Iainarchaeum</taxon>
    </lineage>
</organism>
<evidence type="ECO:0000259" key="7">
    <source>
        <dbReference type="Pfam" id="PF21003"/>
    </source>
</evidence>
<protein>
    <submittedName>
        <fullName evidence="8">Endonuclease NucS</fullName>
    </submittedName>
</protein>
<dbReference type="Proteomes" id="UP000809243">
    <property type="component" value="Unassembled WGS sequence"/>
</dbReference>
<proteinExistence type="predicted"/>
<gene>
    <name evidence="8" type="primary">nucS</name>
    <name evidence="8" type="ORF">JW744_01615</name>
</gene>
<sequence length="252" mass="28734">MELEQAHRLIHEAISRKDLLMVIGECYVQYQGRAASKLPKGKRLLLIKGDSSFAIHQNRLLRPTNYMMNARIAAELKDGALLLSARKLKPKEAIDVKLYSVEGLHSYPMQENADLRLFGSERELSNELMQDLSFLEAGLNPLNQEEVFRKGIVDILAQDSKGRLVVIEVKRRQADYKAVMQLQRYMQQVAHMKGRETRGLLVAPSIGKNAYELLQRNGLEFFNFEFEISNPKSKIKGIQKKQATLDKFSGDS</sequence>
<accession>A0A939C9X9</accession>
<reference evidence="8" key="1">
    <citation type="submission" date="2021-01" db="EMBL/GenBank/DDBJ databases">
        <title>Active Sulfur Cycling in an Early Earth Analoge.</title>
        <authorList>
            <person name="Hahn C.R."/>
            <person name="Youssef N.H."/>
            <person name="Elshahed M."/>
        </authorList>
    </citation>
    <scope>NUCLEOTIDE SEQUENCE</scope>
    <source>
        <strain evidence="8">Zod_Metabat.1151</strain>
    </source>
</reference>
<dbReference type="SUPFAM" id="SSF52980">
    <property type="entry name" value="Restriction endonuclease-like"/>
    <property type="match status" value="1"/>
</dbReference>
<evidence type="ECO:0000313" key="8">
    <source>
        <dbReference type="EMBL" id="MBN2067145.1"/>
    </source>
</evidence>
<dbReference type="InterPro" id="IPR011335">
    <property type="entry name" value="Restrct_endonuc-II-like"/>
</dbReference>
<keyword evidence="2" id="KW-0540">Nuclease</keyword>
<keyword evidence="1" id="KW-0963">Cytoplasm</keyword>
<dbReference type="AlphaFoldDB" id="A0A939C9X9"/>
<dbReference type="PANTHER" id="PTHR38814">
    <property type="entry name" value="ENDONUCLEASE NUCS"/>
    <property type="match status" value="1"/>
</dbReference>
<evidence type="ECO:0000313" key="9">
    <source>
        <dbReference type="Proteomes" id="UP000809243"/>
    </source>
</evidence>
<dbReference type="EMBL" id="JAFGDB010000027">
    <property type="protein sequence ID" value="MBN2067145.1"/>
    <property type="molecule type" value="Genomic_DNA"/>
</dbReference>
<dbReference type="GO" id="GO:0016787">
    <property type="term" value="F:hydrolase activity"/>
    <property type="evidence" value="ECO:0007669"/>
    <property type="project" value="UniProtKB-KW"/>
</dbReference>
<name>A0A939C9X9_9ARCH</name>